<dbReference type="Proteomes" id="UP000271626">
    <property type="component" value="Chromosome"/>
</dbReference>
<dbReference type="AlphaFoldDB" id="A0A3P8JYJ0"/>
<dbReference type="Gene3D" id="3.40.50.2000">
    <property type="entry name" value="Glycogen Phosphorylase B"/>
    <property type="match status" value="2"/>
</dbReference>
<sequence length="295" mass="31630">MSGRIAQSVRHRTDGYEFVERMYGAGAHGADAILAYDERTGVPALLTGRTPVAAGIGWLTTRANSRRVHRELAARALPRAGAVWAQCSAVLPVLQREWGLAASRMQFIPLGIDTDFYVEQAGSGTPGLVVSAGEDRFRDHATLIRAMAQVRARRPETHLELASGLPFDAPEGLVTVHTERLDGRIRDLYARASLVAIALHRTVTGSGLTVVLEAMASGRPVVVTDNPGVADYVEHGVTGLLVPPENPEALQAAIAELLADDDARIAMGRAAANRARERFTTDVMAEHLAAMLTSM</sequence>
<dbReference type="EMBL" id="LR131273">
    <property type="protein sequence ID" value="VDR38339.1"/>
    <property type="molecule type" value="Genomic_DNA"/>
</dbReference>
<dbReference type="PANTHER" id="PTHR12526">
    <property type="entry name" value="GLYCOSYLTRANSFERASE"/>
    <property type="match status" value="1"/>
</dbReference>
<organism evidence="1 2">
    <name type="scientific">Tsukamurella paurometabola</name>
    <name type="common">Corynebacterium paurometabolum</name>
    <dbReference type="NCBI Taxonomy" id="2061"/>
    <lineage>
        <taxon>Bacteria</taxon>
        <taxon>Bacillati</taxon>
        <taxon>Actinomycetota</taxon>
        <taxon>Actinomycetes</taxon>
        <taxon>Mycobacteriales</taxon>
        <taxon>Tsukamurellaceae</taxon>
        <taxon>Tsukamurella</taxon>
    </lineage>
</organism>
<dbReference type="GO" id="GO:0102710">
    <property type="term" value="F:D-inositol-3-phosphate glycosyltransferase activity"/>
    <property type="evidence" value="ECO:0007669"/>
    <property type="project" value="UniProtKB-EC"/>
</dbReference>
<proteinExistence type="predicted"/>
<protein>
    <submittedName>
        <fullName evidence="1">D-inositol-3-phosphate glycosyltransferase</fullName>
        <ecNumber evidence="1">2.4.1.250</ecNumber>
    </submittedName>
</protein>
<keyword evidence="1" id="KW-0328">Glycosyltransferase</keyword>
<evidence type="ECO:0000313" key="2">
    <source>
        <dbReference type="Proteomes" id="UP000271626"/>
    </source>
</evidence>
<name>A0A3P8JYJ0_TSUPA</name>
<accession>A0A3P8JYJ0</accession>
<dbReference type="RefSeq" id="WP_227966641.1">
    <property type="nucleotide sequence ID" value="NZ_CP085954.1"/>
</dbReference>
<keyword evidence="1" id="KW-0808">Transferase</keyword>
<dbReference type="PANTHER" id="PTHR12526:SF590">
    <property type="entry name" value="ALPHA-MALTOSE-1-PHOSPHATE SYNTHASE"/>
    <property type="match status" value="1"/>
</dbReference>
<reference evidence="1 2" key="1">
    <citation type="submission" date="2018-12" db="EMBL/GenBank/DDBJ databases">
        <authorList>
            <consortium name="Pathogen Informatics"/>
        </authorList>
    </citation>
    <scope>NUCLEOTIDE SEQUENCE [LARGE SCALE GENOMIC DNA]</scope>
    <source>
        <strain evidence="1 2">NCTC10741</strain>
    </source>
</reference>
<dbReference type="SUPFAM" id="SSF53756">
    <property type="entry name" value="UDP-Glycosyltransferase/glycogen phosphorylase"/>
    <property type="match status" value="1"/>
</dbReference>
<dbReference type="EC" id="2.4.1.250" evidence="1"/>
<gene>
    <name evidence="1" type="primary">mshA_2</name>
    <name evidence="1" type="ORF">NCTC10741_01456</name>
</gene>
<dbReference type="Pfam" id="PF13692">
    <property type="entry name" value="Glyco_trans_1_4"/>
    <property type="match status" value="1"/>
</dbReference>
<dbReference type="CDD" id="cd03801">
    <property type="entry name" value="GT4_PimA-like"/>
    <property type="match status" value="1"/>
</dbReference>
<evidence type="ECO:0000313" key="1">
    <source>
        <dbReference type="EMBL" id="VDR38339.1"/>
    </source>
</evidence>